<evidence type="ECO:0000313" key="4">
    <source>
        <dbReference type="EMBL" id="PKA58514.1"/>
    </source>
</evidence>
<proteinExistence type="predicted"/>
<dbReference type="PANTHER" id="PTHR47491">
    <property type="entry name" value="CAP-GLY DOMAIN LINKER"/>
    <property type="match status" value="1"/>
</dbReference>
<dbReference type="InterPro" id="IPR056070">
    <property type="entry name" value="DUF7653"/>
</dbReference>
<feature type="coiled-coil region" evidence="1">
    <location>
        <begin position="331"/>
        <end position="499"/>
    </location>
</feature>
<evidence type="ECO:0000259" key="3">
    <source>
        <dbReference type="Pfam" id="PF24670"/>
    </source>
</evidence>
<protein>
    <recommendedName>
        <fullName evidence="3">DUF7653 domain-containing protein</fullName>
    </recommendedName>
</protein>
<organism evidence="4 5">
    <name type="scientific">Apostasia shenzhenica</name>
    <dbReference type="NCBI Taxonomy" id="1088818"/>
    <lineage>
        <taxon>Eukaryota</taxon>
        <taxon>Viridiplantae</taxon>
        <taxon>Streptophyta</taxon>
        <taxon>Embryophyta</taxon>
        <taxon>Tracheophyta</taxon>
        <taxon>Spermatophyta</taxon>
        <taxon>Magnoliopsida</taxon>
        <taxon>Liliopsida</taxon>
        <taxon>Asparagales</taxon>
        <taxon>Orchidaceae</taxon>
        <taxon>Apostasioideae</taxon>
        <taxon>Apostasia</taxon>
    </lineage>
</organism>
<dbReference type="Pfam" id="PF24670">
    <property type="entry name" value="DUF7653"/>
    <property type="match status" value="1"/>
</dbReference>
<keyword evidence="5" id="KW-1185">Reference proteome</keyword>
<accession>A0A2I0ASH5</accession>
<feature type="compositionally biased region" description="Polar residues" evidence="2">
    <location>
        <begin position="31"/>
        <end position="44"/>
    </location>
</feature>
<name>A0A2I0ASH5_9ASPA</name>
<keyword evidence="1" id="KW-0175">Coiled coil</keyword>
<evidence type="ECO:0000313" key="5">
    <source>
        <dbReference type="Proteomes" id="UP000236161"/>
    </source>
</evidence>
<dbReference type="PANTHER" id="PTHR47491:SF5">
    <property type="entry name" value="CAP-GLY DOMAIN LINKER"/>
    <property type="match status" value="1"/>
</dbReference>
<feature type="domain" description="DUF7653" evidence="3">
    <location>
        <begin position="531"/>
        <end position="657"/>
    </location>
</feature>
<dbReference type="Gene3D" id="1.10.287.1490">
    <property type="match status" value="1"/>
</dbReference>
<evidence type="ECO:0000256" key="1">
    <source>
        <dbReference type="SAM" id="Coils"/>
    </source>
</evidence>
<dbReference type="EMBL" id="KZ451951">
    <property type="protein sequence ID" value="PKA58514.1"/>
    <property type="molecule type" value="Genomic_DNA"/>
</dbReference>
<dbReference type="Proteomes" id="UP000236161">
    <property type="component" value="Unassembled WGS sequence"/>
</dbReference>
<feature type="region of interest" description="Disordered" evidence="2">
    <location>
        <begin position="25"/>
        <end position="47"/>
    </location>
</feature>
<dbReference type="STRING" id="1088818.A0A2I0ASH5"/>
<dbReference type="AlphaFoldDB" id="A0A2I0ASH5"/>
<gene>
    <name evidence="4" type="ORF">AXF42_Ash008801</name>
</gene>
<dbReference type="OrthoDB" id="1938127at2759"/>
<evidence type="ECO:0000256" key="2">
    <source>
        <dbReference type="SAM" id="MobiDB-lite"/>
    </source>
</evidence>
<sequence length="746" mass="85879">MFCSSQSSPTPERYTRINRVQGERVKKSKAFEQTGSPSSCGGYQNSSGNSISSSSIHLRCRASRLSQFSSNNNLLDLYIDGEHHATESMTNSQRYAEIGDDEHIAESMRPTSSGRPPRYLCTAPSSPRYGTDNLRSYSFREIRGKYPKYASSHKHTENNLDSMTCEFPGKLSMSDIRGFDGETTTTIEDIYQDSSDGCPTLSSNGITKDFSLKVIPLSKGFDSHQTDQNFDVSKKACFPDRFYWASVHGELVGSTMKEQHTDEWLLKKVEELDKTYHLFEKDPEPEKLEHDRLNITTLLKNIRKITEDKRHLASELSLQIISRLKERSFAKEQLSQLKLELDTRTRRLEKEKNELQSSLEKELDRRSMEWSLKLSKFQSEEQRLRDRVRELAQQNVALQREVSSFKGIEPEMRNSITNLERQLNDCRTNQDELKAENYNLRQASMELQESCNKAEEERNYITNICKEKERESKDLQKVVVRLQRTCSEQEKTIEELGQSFSNEIGKPFIIGDNVVNQPQAEKLRLASVELNLRREVETCRIELESLRKENICLLERFRCAAGNRYGFSLARLDLELHARVECLEMQSLSLLDDSSNFCNQLLDCAGRCRLECCCMESNASAHVYSAIEPSLRHQKLRKAIENYRRSLQMISTTLDEKLGLATEASSSVQQKVQKTEVLLYLWLNEGLYIASGRWQFCTKNCSKTVKLIFISFLMLKPTNSSFVLCLILKDQTELNFIMEGWICICS</sequence>
<reference evidence="4 5" key="1">
    <citation type="journal article" date="2017" name="Nature">
        <title>The Apostasia genome and the evolution of orchids.</title>
        <authorList>
            <person name="Zhang G.Q."/>
            <person name="Liu K.W."/>
            <person name="Li Z."/>
            <person name="Lohaus R."/>
            <person name="Hsiao Y.Y."/>
            <person name="Niu S.C."/>
            <person name="Wang J.Y."/>
            <person name="Lin Y.C."/>
            <person name="Xu Q."/>
            <person name="Chen L.J."/>
            <person name="Yoshida K."/>
            <person name="Fujiwara S."/>
            <person name="Wang Z.W."/>
            <person name="Zhang Y.Q."/>
            <person name="Mitsuda N."/>
            <person name="Wang M."/>
            <person name="Liu G.H."/>
            <person name="Pecoraro L."/>
            <person name="Huang H.X."/>
            <person name="Xiao X.J."/>
            <person name="Lin M."/>
            <person name="Wu X.Y."/>
            <person name="Wu W.L."/>
            <person name="Chen Y.Y."/>
            <person name="Chang S.B."/>
            <person name="Sakamoto S."/>
            <person name="Ohme-Takagi M."/>
            <person name="Yagi M."/>
            <person name="Zeng S.J."/>
            <person name="Shen C.Y."/>
            <person name="Yeh C.M."/>
            <person name="Luo Y.B."/>
            <person name="Tsai W.C."/>
            <person name="Van de Peer Y."/>
            <person name="Liu Z.J."/>
        </authorList>
    </citation>
    <scope>NUCLEOTIDE SEQUENCE [LARGE SCALE GENOMIC DNA]</scope>
    <source>
        <strain evidence="5">cv. Shenzhen</strain>
        <tissue evidence="4">Stem</tissue>
    </source>
</reference>